<evidence type="ECO:0000256" key="1">
    <source>
        <dbReference type="ARBA" id="ARBA00004377"/>
    </source>
</evidence>
<feature type="transmembrane region" description="Helical" evidence="11">
    <location>
        <begin position="12"/>
        <end position="35"/>
    </location>
</feature>
<evidence type="ECO:0000256" key="2">
    <source>
        <dbReference type="ARBA" id="ARBA00021549"/>
    </source>
</evidence>
<evidence type="ECO:0000313" key="13">
    <source>
        <dbReference type="EMBL" id="GAA4862149.1"/>
    </source>
</evidence>
<reference evidence="14" key="1">
    <citation type="journal article" date="2019" name="Int. J. Syst. Evol. Microbiol.">
        <title>The Global Catalogue of Microorganisms (GCM) 10K type strain sequencing project: providing services to taxonomists for standard genome sequencing and annotation.</title>
        <authorList>
            <consortium name="The Broad Institute Genomics Platform"/>
            <consortium name="The Broad Institute Genome Sequencing Center for Infectious Disease"/>
            <person name="Wu L."/>
            <person name="Ma J."/>
        </authorList>
    </citation>
    <scope>NUCLEOTIDE SEQUENCE [LARGE SCALE GENOMIC DNA]</scope>
    <source>
        <strain evidence="14">JCM 18392</strain>
    </source>
</reference>
<dbReference type="Pfam" id="PF07963">
    <property type="entry name" value="N_methyl"/>
    <property type="match status" value="1"/>
</dbReference>
<dbReference type="InterPro" id="IPR022346">
    <property type="entry name" value="T2SS_GspH"/>
</dbReference>
<proteinExistence type="inferred from homology"/>
<evidence type="ECO:0000256" key="11">
    <source>
        <dbReference type="SAM" id="Phobius"/>
    </source>
</evidence>
<dbReference type="EMBL" id="BAABJY010000002">
    <property type="protein sequence ID" value="GAA4862149.1"/>
    <property type="molecule type" value="Genomic_DNA"/>
</dbReference>
<dbReference type="Pfam" id="PF12019">
    <property type="entry name" value="GspH"/>
    <property type="match status" value="1"/>
</dbReference>
<dbReference type="RefSeq" id="WP_345294690.1">
    <property type="nucleotide sequence ID" value="NZ_BAABJY010000002.1"/>
</dbReference>
<keyword evidence="8 11" id="KW-0472">Membrane</keyword>
<gene>
    <name evidence="13" type="ORF">GCM10023332_12750</name>
</gene>
<evidence type="ECO:0000256" key="5">
    <source>
        <dbReference type="ARBA" id="ARBA00022519"/>
    </source>
</evidence>
<dbReference type="InterPro" id="IPR045584">
    <property type="entry name" value="Pilin-like"/>
</dbReference>
<keyword evidence="7 11" id="KW-1133">Transmembrane helix</keyword>
<dbReference type="Gene3D" id="3.30.700.10">
    <property type="entry name" value="Glycoprotein, Type 4 Pilin"/>
    <property type="match status" value="1"/>
</dbReference>
<keyword evidence="6 11" id="KW-0812">Transmembrane</keyword>
<keyword evidence="14" id="KW-1185">Reference proteome</keyword>
<dbReference type="NCBIfam" id="TIGR02532">
    <property type="entry name" value="IV_pilin_GFxxxE"/>
    <property type="match status" value="1"/>
</dbReference>
<evidence type="ECO:0000256" key="6">
    <source>
        <dbReference type="ARBA" id="ARBA00022692"/>
    </source>
</evidence>
<evidence type="ECO:0000256" key="3">
    <source>
        <dbReference type="ARBA" id="ARBA00022475"/>
    </source>
</evidence>
<name>A0ABP9E3P0_9GAMM</name>
<comment type="subcellular location">
    <subcellularLocation>
        <location evidence="1">Cell inner membrane</location>
        <topology evidence="1">Single-pass membrane protein</topology>
    </subcellularLocation>
</comment>
<evidence type="ECO:0000256" key="7">
    <source>
        <dbReference type="ARBA" id="ARBA00022989"/>
    </source>
</evidence>
<dbReference type="InterPro" id="IPR012902">
    <property type="entry name" value="N_methyl_site"/>
</dbReference>
<dbReference type="SUPFAM" id="SSF54523">
    <property type="entry name" value="Pili subunits"/>
    <property type="match status" value="1"/>
</dbReference>
<evidence type="ECO:0000256" key="8">
    <source>
        <dbReference type="ARBA" id="ARBA00023136"/>
    </source>
</evidence>
<evidence type="ECO:0000256" key="10">
    <source>
        <dbReference type="ARBA" id="ARBA00030775"/>
    </source>
</evidence>
<comment type="caution">
    <text evidence="13">The sequence shown here is derived from an EMBL/GenBank/DDBJ whole genome shotgun (WGS) entry which is preliminary data.</text>
</comment>
<keyword evidence="5" id="KW-0997">Cell inner membrane</keyword>
<evidence type="ECO:0000256" key="4">
    <source>
        <dbReference type="ARBA" id="ARBA00022481"/>
    </source>
</evidence>
<organism evidence="13 14">
    <name type="scientific">Luteimonas vadosa</name>
    <dbReference type="NCBI Taxonomy" id="1165507"/>
    <lineage>
        <taxon>Bacteria</taxon>
        <taxon>Pseudomonadati</taxon>
        <taxon>Pseudomonadota</taxon>
        <taxon>Gammaproteobacteria</taxon>
        <taxon>Lysobacterales</taxon>
        <taxon>Lysobacteraceae</taxon>
        <taxon>Luteimonas</taxon>
    </lineage>
</organism>
<sequence length="196" mass="20019">MPVTNSARARGFTLVELMITLAVLAILLVAAAPSFTDFFDRYRVRGAVDDAISVIANARASSVKTNRDVSISFGGSAANNWCLGANMAAAPAAGAPIPAAAACDCTNAAACQVEGRRLAVDQGKHGTVSVNPFNTAFIFNSRLGTAVNAGAITQPAAVTFTSPTGKYDLRLDVTALGQSRMCVPAGKPAIPGISSC</sequence>
<keyword evidence="3" id="KW-1003">Cell membrane</keyword>
<protein>
    <recommendedName>
        <fullName evidence="2">Type II secretion system protein H</fullName>
    </recommendedName>
    <alternativeName>
        <fullName evidence="10">General secretion pathway protein H</fullName>
    </alternativeName>
</protein>
<dbReference type="PROSITE" id="PS00409">
    <property type="entry name" value="PROKAR_NTER_METHYL"/>
    <property type="match status" value="1"/>
</dbReference>
<evidence type="ECO:0000313" key="14">
    <source>
        <dbReference type="Proteomes" id="UP001501323"/>
    </source>
</evidence>
<evidence type="ECO:0000259" key="12">
    <source>
        <dbReference type="Pfam" id="PF12019"/>
    </source>
</evidence>
<evidence type="ECO:0000256" key="9">
    <source>
        <dbReference type="ARBA" id="ARBA00025772"/>
    </source>
</evidence>
<comment type="similarity">
    <text evidence="9">Belongs to the GSP H family.</text>
</comment>
<keyword evidence="4" id="KW-0488">Methylation</keyword>
<dbReference type="Proteomes" id="UP001501323">
    <property type="component" value="Unassembled WGS sequence"/>
</dbReference>
<accession>A0ABP9E3P0</accession>
<feature type="domain" description="General secretion pathway GspH" evidence="12">
    <location>
        <begin position="49"/>
        <end position="177"/>
    </location>
</feature>